<protein>
    <recommendedName>
        <fullName evidence="3">Pyrroloquinoline-quinone binding quinoprotein</fullName>
    </recommendedName>
</protein>
<organism evidence="1 2">
    <name type="scientific">Knoellia remsis</name>
    <dbReference type="NCBI Taxonomy" id="407159"/>
    <lineage>
        <taxon>Bacteria</taxon>
        <taxon>Bacillati</taxon>
        <taxon>Actinomycetota</taxon>
        <taxon>Actinomycetes</taxon>
        <taxon>Micrococcales</taxon>
        <taxon>Intrasporangiaceae</taxon>
        <taxon>Knoellia</taxon>
    </lineage>
</organism>
<evidence type="ECO:0008006" key="3">
    <source>
        <dbReference type="Google" id="ProtNLM"/>
    </source>
</evidence>
<sequence>MTWTDPANRVIRADASGAIISSQRGYRGVARSGSVAWDDTAALNRSPVEVVCVGECPNAVLSGDLEDFSPDPKPDRLGRTVALPEPWTKPGTGSNIILGSDGVNSLRLVSDARGAAELQMWRDDSIADRVKFPSPVVGWHSLSADGRSGTLISLSDNAQTSQTLWFASLTADGWKVRDSGAQRACISADGRSWVEDDVLIWKGSRAKLPDSVSGLQCQFGGDTIVFGDRGIQEAGTLTSVNGSGGVLWQRPLPPYSWPTVSVRSDEVAISTATPSGSSTAVVDTSGRIRAVIPETVSAIFTGSGELVTTSPVGRVVWRKI</sequence>
<proteinExistence type="predicted"/>
<accession>A0A2T0UUA2</accession>
<keyword evidence="2" id="KW-1185">Reference proteome</keyword>
<dbReference type="Proteomes" id="UP000237822">
    <property type="component" value="Unassembled WGS sequence"/>
</dbReference>
<comment type="caution">
    <text evidence="1">The sequence shown here is derived from an EMBL/GenBank/DDBJ whole genome shotgun (WGS) entry which is preliminary data.</text>
</comment>
<name>A0A2T0UUA2_9MICO</name>
<dbReference type="EMBL" id="PVTI01000005">
    <property type="protein sequence ID" value="PRY61474.1"/>
    <property type="molecule type" value="Genomic_DNA"/>
</dbReference>
<dbReference type="AlphaFoldDB" id="A0A2T0UUA2"/>
<gene>
    <name evidence="1" type="ORF">BCF74_10530</name>
</gene>
<reference evidence="1 2" key="1">
    <citation type="submission" date="2018-03" db="EMBL/GenBank/DDBJ databases">
        <title>Genomic Encyclopedia of Archaeal and Bacterial Type Strains, Phase II (KMG-II): from individual species to whole genera.</title>
        <authorList>
            <person name="Goeker M."/>
        </authorList>
    </citation>
    <scope>NUCLEOTIDE SEQUENCE [LARGE SCALE GENOMIC DNA]</scope>
    <source>
        <strain evidence="1 2">ATCC BAA-1496</strain>
    </source>
</reference>
<evidence type="ECO:0000313" key="2">
    <source>
        <dbReference type="Proteomes" id="UP000237822"/>
    </source>
</evidence>
<evidence type="ECO:0000313" key="1">
    <source>
        <dbReference type="EMBL" id="PRY61474.1"/>
    </source>
</evidence>